<dbReference type="EMBL" id="CP005986">
    <property type="protein sequence ID" value="AIA56296.1"/>
    <property type="molecule type" value="Genomic_DNA"/>
</dbReference>
<protein>
    <recommendedName>
        <fullName evidence="2">Pyridoxal phosphate homeostasis protein</fullName>
        <shortName evidence="2">PLP homeostasis protein</shortName>
    </recommendedName>
</protein>
<evidence type="ECO:0000313" key="6">
    <source>
        <dbReference type="EMBL" id="AIA56296.1"/>
    </source>
</evidence>
<evidence type="ECO:0000256" key="4">
    <source>
        <dbReference type="RuleBase" id="RU004514"/>
    </source>
</evidence>
<comment type="similarity">
    <text evidence="2 4">Belongs to the pyridoxal phosphate-binding protein YggS/PROSC family.</text>
</comment>
<keyword evidence="1 2" id="KW-0663">Pyridoxal phosphate</keyword>
<dbReference type="InterPro" id="IPR011078">
    <property type="entry name" value="PyrdxlP_homeostasis"/>
</dbReference>
<dbReference type="HAMAP" id="MF_02087">
    <property type="entry name" value="PLP_homeostasis"/>
    <property type="match status" value="1"/>
</dbReference>
<evidence type="ECO:0000256" key="3">
    <source>
        <dbReference type="PIRSR" id="PIRSR004848-1"/>
    </source>
</evidence>
<dbReference type="NCBIfam" id="TIGR00044">
    <property type="entry name" value="YggS family pyridoxal phosphate-dependent enzyme"/>
    <property type="match status" value="1"/>
</dbReference>
<comment type="function">
    <text evidence="2">Pyridoxal 5'-phosphate (PLP)-binding protein, which is involved in PLP homeostasis.</text>
</comment>
<dbReference type="AlphaFoldDB" id="A0A060A259"/>
<dbReference type="PANTHER" id="PTHR10146">
    <property type="entry name" value="PROLINE SYNTHETASE CO-TRANSCRIBED BACTERIAL HOMOLOG PROTEIN"/>
    <property type="match status" value="1"/>
</dbReference>
<comment type="cofactor">
    <cofactor evidence="3">
        <name>pyridoxal 5'-phosphate</name>
        <dbReference type="ChEBI" id="CHEBI:597326"/>
    </cofactor>
</comment>
<feature type="domain" description="Alanine racemase N-terminal" evidence="5">
    <location>
        <begin position="6"/>
        <end position="214"/>
    </location>
</feature>
<accession>A0A060A259</accession>
<dbReference type="Gene3D" id="3.20.20.10">
    <property type="entry name" value="Alanine racemase"/>
    <property type="match status" value="1"/>
</dbReference>
<evidence type="ECO:0000313" key="7">
    <source>
        <dbReference type="Proteomes" id="UP000005522"/>
    </source>
</evidence>
<evidence type="ECO:0000259" key="5">
    <source>
        <dbReference type="Pfam" id="PF01168"/>
    </source>
</evidence>
<dbReference type="HOGENOM" id="CLU_059988_0_1_6"/>
<dbReference type="Pfam" id="PF01168">
    <property type="entry name" value="Ala_racemase_N"/>
    <property type="match status" value="1"/>
</dbReference>
<reference evidence="6 7" key="1">
    <citation type="journal article" date="2009" name="J. Bacteriol.">
        <title>Draft genome sequence of the extremely acidophilic bacterium Acidithiobacillus caldus ATCC 51756 reveals metabolic versatility in the genus Acidithiobacillus.</title>
        <authorList>
            <person name="Valdes J."/>
            <person name="Quatrini R."/>
            <person name="Hallberg K."/>
            <person name="Dopson M."/>
            <person name="Valenzuela P.D."/>
            <person name="Holmes D.S."/>
        </authorList>
    </citation>
    <scope>NUCLEOTIDE SEQUENCE [LARGE SCALE GENOMIC DNA]</scope>
    <source>
        <strain evidence="7">ATCC 51756 / DSM 8584 / KU</strain>
    </source>
</reference>
<evidence type="ECO:0000256" key="1">
    <source>
        <dbReference type="ARBA" id="ARBA00022898"/>
    </source>
</evidence>
<dbReference type="PANTHER" id="PTHR10146:SF14">
    <property type="entry name" value="PYRIDOXAL PHOSPHATE HOMEOSTASIS PROTEIN"/>
    <property type="match status" value="1"/>
</dbReference>
<dbReference type="Proteomes" id="UP000005522">
    <property type="component" value="Chromosome"/>
</dbReference>
<gene>
    <name evidence="6" type="ORF">Acaty_c2452</name>
</gene>
<evidence type="ECO:0000256" key="2">
    <source>
        <dbReference type="HAMAP-Rule" id="MF_02087"/>
    </source>
</evidence>
<organism evidence="6 7">
    <name type="scientific">Acidithiobacillus caldus (strain ATCC 51756 / DSM 8584 / KU)</name>
    <dbReference type="NCBI Taxonomy" id="637389"/>
    <lineage>
        <taxon>Bacteria</taxon>
        <taxon>Pseudomonadati</taxon>
        <taxon>Pseudomonadota</taxon>
        <taxon>Acidithiobacillia</taxon>
        <taxon>Acidithiobacillales</taxon>
        <taxon>Acidithiobacillaceae</taxon>
        <taxon>Acidithiobacillus</taxon>
    </lineage>
</organism>
<dbReference type="eggNOG" id="COG0325">
    <property type="taxonomic scope" value="Bacteria"/>
</dbReference>
<dbReference type="PROSITE" id="PS01211">
    <property type="entry name" value="UPF0001"/>
    <property type="match status" value="1"/>
</dbReference>
<dbReference type="PIRSF" id="PIRSF004848">
    <property type="entry name" value="YBL036c_PLPDEIII"/>
    <property type="match status" value="1"/>
</dbReference>
<feature type="modified residue" description="N6-(pyridoxal phosphate)lysine" evidence="2 3">
    <location>
        <position position="25"/>
    </location>
</feature>
<dbReference type="InterPro" id="IPR001608">
    <property type="entry name" value="Ala_racemase_N"/>
</dbReference>
<name>A0A060A259_ACICK</name>
<dbReference type="KEGG" id="acz:Acaty_c2452"/>
<dbReference type="GO" id="GO:0030170">
    <property type="term" value="F:pyridoxal phosphate binding"/>
    <property type="evidence" value="ECO:0007669"/>
    <property type="project" value="UniProtKB-UniRule"/>
</dbReference>
<sequence>MLPRLRTLQATLQAYPTVRLLAVSKGVAASRLRLAYGLGLRHFGENYLQEALDKQKALADLDGIVWHFIGRIQRNKTLAIARHFQWVESIDRALVAERLNHARAGMPPLDVLIEVNAGGESSKGGVGLDALESLARAIVTLPHLRLRGLMALVRPEPEQADADFATMAAAFQLLQDTFPKQAIDTLSMGTSTDYARALPMGATQIRVGTAIFGPRSQETR</sequence>
<dbReference type="SUPFAM" id="SSF51419">
    <property type="entry name" value="PLP-binding barrel"/>
    <property type="match status" value="1"/>
</dbReference>
<proteinExistence type="inferred from homology"/>
<dbReference type="InterPro" id="IPR029066">
    <property type="entry name" value="PLP-binding_barrel"/>
</dbReference>